<evidence type="ECO:0000313" key="2">
    <source>
        <dbReference type="Proteomes" id="UP000546464"/>
    </source>
</evidence>
<dbReference type="InterPro" id="IPR050484">
    <property type="entry name" value="Transf_Hexapept/Carb_Anhydrase"/>
</dbReference>
<reference evidence="1 2" key="1">
    <citation type="submission" date="2020-07" db="EMBL/GenBank/DDBJ databases">
        <authorList>
            <person name="Feng X."/>
        </authorList>
    </citation>
    <scope>NUCLEOTIDE SEQUENCE [LARGE SCALE GENOMIC DNA]</scope>
    <source>
        <strain evidence="1 2">JCM31066</strain>
    </source>
</reference>
<proteinExistence type="predicted"/>
<dbReference type="InterPro" id="IPR011004">
    <property type="entry name" value="Trimer_LpxA-like_sf"/>
</dbReference>
<dbReference type="Pfam" id="PF00132">
    <property type="entry name" value="Hexapep"/>
    <property type="match status" value="1"/>
</dbReference>
<evidence type="ECO:0000313" key="1">
    <source>
        <dbReference type="EMBL" id="MBC2594366.1"/>
    </source>
</evidence>
<protein>
    <submittedName>
        <fullName evidence="1">Gamma carbonic anhydrase family protein</fullName>
    </submittedName>
</protein>
<accession>A0A842HFF1</accession>
<dbReference type="EMBL" id="JACHVB010000021">
    <property type="protein sequence ID" value="MBC2594366.1"/>
    <property type="molecule type" value="Genomic_DNA"/>
</dbReference>
<dbReference type="RefSeq" id="WP_185675350.1">
    <property type="nucleotide sequence ID" value="NZ_JACHVB010000021.1"/>
</dbReference>
<keyword evidence="2" id="KW-1185">Reference proteome</keyword>
<sequence>MTHRERLEHYLNQEPQIDESAFAHPNAVIMGAVTLAPKSSVWPCVVLRGDINSIEIGEGSNVQDGSVVHLADDYGVKVGKYVTIGHMAMIHACTIEDECLIGMHATILDGAVIGARSIVGAGALVTKNTHIPPGSLVLGSPAKVVKTLSEEQQADIRHWAEKYVEVAAFHKAKLERDQKE</sequence>
<organism evidence="1 2">
    <name type="scientific">Ruficoccus amylovorans</name>
    <dbReference type="NCBI Taxonomy" id="1804625"/>
    <lineage>
        <taxon>Bacteria</taxon>
        <taxon>Pseudomonadati</taxon>
        <taxon>Verrucomicrobiota</taxon>
        <taxon>Opitutia</taxon>
        <taxon>Puniceicoccales</taxon>
        <taxon>Cerasicoccaceae</taxon>
        <taxon>Ruficoccus</taxon>
    </lineage>
</organism>
<dbReference type="InterPro" id="IPR001451">
    <property type="entry name" value="Hexapep"/>
</dbReference>
<dbReference type="PANTHER" id="PTHR13061:SF29">
    <property type="entry name" value="GAMMA CARBONIC ANHYDRASE-LIKE 1, MITOCHONDRIAL-RELATED"/>
    <property type="match status" value="1"/>
</dbReference>
<dbReference type="AlphaFoldDB" id="A0A842HFF1"/>
<dbReference type="CDD" id="cd04645">
    <property type="entry name" value="LbH_gamma_CA_like"/>
    <property type="match status" value="1"/>
</dbReference>
<dbReference type="Gene3D" id="2.160.10.10">
    <property type="entry name" value="Hexapeptide repeat proteins"/>
    <property type="match status" value="1"/>
</dbReference>
<dbReference type="SUPFAM" id="SSF51161">
    <property type="entry name" value="Trimeric LpxA-like enzymes"/>
    <property type="match status" value="1"/>
</dbReference>
<dbReference type="InterPro" id="IPR047324">
    <property type="entry name" value="LbH_gamma_CA-like"/>
</dbReference>
<name>A0A842HFF1_9BACT</name>
<dbReference type="Proteomes" id="UP000546464">
    <property type="component" value="Unassembled WGS sequence"/>
</dbReference>
<dbReference type="PANTHER" id="PTHR13061">
    <property type="entry name" value="DYNACTIN SUBUNIT P25"/>
    <property type="match status" value="1"/>
</dbReference>
<comment type="caution">
    <text evidence="1">The sequence shown here is derived from an EMBL/GenBank/DDBJ whole genome shotgun (WGS) entry which is preliminary data.</text>
</comment>
<gene>
    <name evidence="1" type="ORF">H5P28_08865</name>
</gene>